<organism evidence="1 2">
    <name type="scientific">Arenibacter palladensis</name>
    <dbReference type="NCBI Taxonomy" id="237373"/>
    <lineage>
        <taxon>Bacteria</taxon>
        <taxon>Pseudomonadati</taxon>
        <taxon>Bacteroidota</taxon>
        <taxon>Flavobacteriia</taxon>
        <taxon>Flavobacteriales</taxon>
        <taxon>Flavobacteriaceae</taxon>
        <taxon>Arenibacter</taxon>
    </lineage>
</organism>
<name>A0A1M5EBZ9_9FLAO</name>
<keyword evidence="2" id="KW-1185">Reference proteome</keyword>
<dbReference type="Proteomes" id="UP000184406">
    <property type="component" value="Unassembled WGS sequence"/>
</dbReference>
<accession>A0A1M5EBZ9</accession>
<dbReference type="EMBL" id="FQUX01000007">
    <property type="protein sequence ID" value="SHF76601.1"/>
    <property type="molecule type" value="Genomic_DNA"/>
</dbReference>
<evidence type="ECO:0000313" key="2">
    <source>
        <dbReference type="Proteomes" id="UP000184406"/>
    </source>
</evidence>
<evidence type="ECO:0000313" key="1">
    <source>
        <dbReference type="EMBL" id="SHF76601.1"/>
    </source>
</evidence>
<sequence length="31" mass="3674">MDRIISSVFFEFFEMLLVDTLLGDYAGFHFL</sequence>
<protein>
    <submittedName>
        <fullName evidence="1">Uncharacterized protein</fullName>
    </submittedName>
</protein>
<dbReference type="AlphaFoldDB" id="A0A1M5EBZ9"/>
<proteinExistence type="predicted"/>
<reference evidence="2" key="1">
    <citation type="submission" date="2016-11" db="EMBL/GenBank/DDBJ databases">
        <authorList>
            <person name="Varghese N."/>
            <person name="Submissions S."/>
        </authorList>
    </citation>
    <scope>NUCLEOTIDE SEQUENCE [LARGE SCALE GENOMIC DNA]</scope>
    <source>
        <strain evidence="2">DSM 17539</strain>
    </source>
</reference>
<gene>
    <name evidence="1" type="ORF">SAMN03080594_10767</name>
</gene>